<dbReference type="PRINTS" id="PR00056">
    <property type="entry name" value="HSFDOMAIN"/>
</dbReference>
<dbReference type="InterPro" id="IPR000232">
    <property type="entry name" value="HSF_DNA-bd"/>
</dbReference>
<dbReference type="GO" id="GO:0005634">
    <property type="term" value="C:nucleus"/>
    <property type="evidence" value="ECO:0007669"/>
    <property type="project" value="UniProtKB-SubCell"/>
</dbReference>
<keyword evidence="5" id="KW-0238">DNA-binding</keyword>
<evidence type="ECO:0000256" key="10">
    <source>
        <dbReference type="SAM" id="MobiDB-lite"/>
    </source>
</evidence>
<organism evidence="12 13">
    <name type="scientific">Kingdonia uniflora</name>
    <dbReference type="NCBI Taxonomy" id="39325"/>
    <lineage>
        <taxon>Eukaryota</taxon>
        <taxon>Viridiplantae</taxon>
        <taxon>Streptophyta</taxon>
        <taxon>Embryophyta</taxon>
        <taxon>Tracheophyta</taxon>
        <taxon>Spermatophyta</taxon>
        <taxon>Magnoliopsida</taxon>
        <taxon>Ranunculales</taxon>
        <taxon>Circaeasteraceae</taxon>
        <taxon>Kingdonia</taxon>
    </lineage>
</organism>
<evidence type="ECO:0000256" key="6">
    <source>
        <dbReference type="ARBA" id="ARBA00023163"/>
    </source>
</evidence>
<dbReference type="EMBL" id="JACGCM010000792">
    <property type="protein sequence ID" value="KAF6166425.1"/>
    <property type="molecule type" value="Genomic_DNA"/>
</dbReference>
<dbReference type="PANTHER" id="PTHR10015">
    <property type="entry name" value="HEAT SHOCK TRANSCRIPTION FACTOR"/>
    <property type="match status" value="1"/>
</dbReference>
<dbReference type="InterPro" id="IPR036388">
    <property type="entry name" value="WH-like_DNA-bd_sf"/>
</dbReference>
<dbReference type="Proteomes" id="UP000541444">
    <property type="component" value="Unassembled WGS sequence"/>
</dbReference>
<dbReference type="OrthoDB" id="60033at2759"/>
<feature type="region of interest" description="Disordered" evidence="10">
    <location>
        <begin position="372"/>
        <end position="465"/>
    </location>
</feature>
<evidence type="ECO:0000256" key="7">
    <source>
        <dbReference type="ARBA" id="ARBA00023242"/>
    </source>
</evidence>
<keyword evidence="7" id="KW-0539">Nucleus</keyword>
<keyword evidence="13" id="KW-1185">Reference proteome</keyword>
<keyword evidence="2" id="KW-0597">Phosphoprotein</keyword>
<reference evidence="12 13" key="1">
    <citation type="journal article" date="2020" name="IScience">
        <title>Genome Sequencing of the Endangered Kingdonia uniflora (Circaeasteraceae, Ranunculales) Reveals Potential Mechanisms of Evolutionary Specialization.</title>
        <authorList>
            <person name="Sun Y."/>
            <person name="Deng T."/>
            <person name="Zhang A."/>
            <person name="Moore M.J."/>
            <person name="Landis J.B."/>
            <person name="Lin N."/>
            <person name="Zhang H."/>
            <person name="Zhang X."/>
            <person name="Huang J."/>
            <person name="Zhang X."/>
            <person name="Sun H."/>
            <person name="Wang H."/>
        </authorList>
    </citation>
    <scope>NUCLEOTIDE SEQUENCE [LARGE SCALE GENOMIC DNA]</scope>
    <source>
        <strain evidence="12">TB1705</strain>
        <tissue evidence="12">Leaf</tissue>
    </source>
</reference>
<dbReference type="GO" id="GO:0034605">
    <property type="term" value="P:cellular response to heat"/>
    <property type="evidence" value="ECO:0007669"/>
    <property type="project" value="TreeGrafter"/>
</dbReference>
<comment type="caution">
    <text evidence="12">The sequence shown here is derived from an EMBL/GenBank/DDBJ whole genome shotgun (WGS) entry which is preliminary data.</text>
</comment>
<feature type="domain" description="HSF-type DNA-binding" evidence="11">
    <location>
        <begin position="55"/>
        <end position="79"/>
    </location>
</feature>
<dbReference type="SUPFAM" id="SSF46785">
    <property type="entry name" value="Winged helix' DNA-binding domain"/>
    <property type="match status" value="1"/>
</dbReference>
<dbReference type="SMART" id="SM00415">
    <property type="entry name" value="HSF"/>
    <property type="match status" value="1"/>
</dbReference>
<protein>
    <recommendedName>
        <fullName evidence="11">HSF-type DNA-binding domain-containing protein</fullName>
    </recommendedName>
</protein>
<gene>
    <name evidence="12" type="ORF">GIB67_034976</name>
</gene>
<sequence>MESSGGGGAGGGPAPFLVKTYEMIDDSSTDEIVSWSSNNTSFIVWNHPEFARLLLPTYFKHNNFSSFIRQLNTYGFRKIDPERWEFSNEEFIKDQKHLLKNIHRRKPIHSHTQPQGTSVDAERATLDEEIDRLSREKAAIQANLWRFKQEQPEVKLQLDDLEIRVHEMEERQTRMITFLSQAVGNPTFVECLIRMTGSSLEFPTVNKKRRLPKGGHIQDITDTSLTDIHSSTFKPHIAHVSQLEFSEKLNLGLSPAVSHNNLLSQSSNENGGIPLVITSNGEPKESNIMTDGFRFLPETLELSDTCTSLALKKDVPSLGQVRASDLDCTEEGDVHTSCHLNLTLSSSTLHGNDAYNANKLPQFGHKMLTSVEPRSNTNQKESHADDNATISSSKDSPINNQRSAAPPGRVNDVFWEQFLTERPGSSDTEEASSCFREVSSNEHEETQSEHGDEWRNRRDMEQLTL</sequence>
<evidence type="ECO:0000256" key="8">
    <source>
        <dbReference type="RuleBase" id="RU004020"/>
    </source>
</evidence>
<dbReference type="FunFam" id="1.10.10.10:FF:000057">
    <property type="entry name" value="Heat shock transcription factor 1"/>
    <property type="match status" value="1"/>
</dbReference>
<dbReference type="GO" id="GO:0000978">
    <property type="term" value="F:RNA polymerase II cis-regulatory region sequence-specific DNA binding"/>
    <property type="evidence" value="ECO:0007669"/>
    <property type="project" value="TreeGrafter"/>
</dbReference>
<keyword evidence="9" id="KW-0175">Coiled coil</keyword>
<evidence type="ECO:0000313" key="13">
    <source>
        <dbReference type="Proteomes" id="UP000541444"/>
    </source>
</evidence>
<evidence type="ECO:0000313" key="12">
    <source>
        <dbReference type="EMBL" id="KAF6166425.1"/>
    </source>
</evidence>
<dbReference type="AlphaFoldDB" id="A0A7J7NGW8"/>
<dbReference type="PANTHER" id="PTHR10015:SF377">
    <property type="entry name" value="HEAT STRESS TRANSCRIPTION FACTOR A-5"/>
    <property type="match status" value="1"/>
</dbReference>
<evidence type="ECO:0000256" key="9">
    <source>
        <dbReference type="SAM" id="Coils"/>
    </source>
</evidence>
<feature type="compositionally biased region" description="Basic and acidic residues" evidence="10">
    <location>
        <begin position="439"/>
        <end position="465"/>
    </location>
</feature>
<name>A0A7J7NGW8_9MAGN</name>
<keyword evidence="6" id="KW-0804">Transcription</keyword>
<evidence type="ECO:0000256" key="4">
    <source>
        <dbReference type="ARBA" id="ARBA00023016"/>
    </source>
</evidence>
<evidence type="ECO:0000256" key="2">
    <source>
        <dbReference type="ARBA" id="ARBA00022553"/>
    </source>
</evidence>
<comment type="subcellular location">
    <subcellularLocation>
        <location evidence="1">Nucleus</location>
    </subcellularLocation>
</comment>
<dbReference type="Gene3D" id="1.10.10.10">
    <property type="entry name" value="Winged helix-like DNA-binding domain superfamily/Winged helix DNA-binding domain"/>
    <property type="match status" value="1"/>
</dbReference>
<proteinExistence type="inferred from homology"/>
<evidence type="ECO:0000256" key="3">
    <source>
        <dbReference type="ARBA" id="ARBA00023015"/>
    </source>
</evidence>
<keyword evidence="4" id="KW-0346">Stress response</keyword>
<evidence type="ECO:0000259" key="11">
    <source>
        <dbReference type="PROSITE" id="PS00434"/>
    </source>
</evidence>
<dbReference type="PROSITE" id="PS00434">
    <property type="entry name" value="HSF_DOMAIN"/>
    <property type="match status" value="1"/>
</dbReference>
<feature type="coiled-coil region" evidence="9">
    <location>
        <begin position="123"/>
        <end position="171"/>
    </location>
</feature>
<dbReference type="InterPro" id="IPR036390">
    <property type="entry name" value="WH_DNA-bd_sf"/>
</dbReference>
<accession>A0A7J7NGW8</accession>
<dbReference type="GO" id="GO:0006357">
    <property type="term" value="P:regulation of transcription by RNA polymerase II"/>
    <property type="evidence" value="ECO:0007669"/>
    <property type="project" value="TreeGrafter"/>
</dbReference>
<evidence type="ECO:0000256" key="5">
    <source>
        <dbReference type="ARBA" id="ARBA00023125"/>
    </source>
</evidence>
<dbReference type="GO" id="GO:0003700">
    <property type="term" value="F:DNA-binding transcription factor activity"/>
    <property type="evidence" value="ECO:0007669"/>
    <property type="project" value="InterPro"/>
</dbReference>
<keyword evidence="3" id="KW-0805">Transcription regulation</keyword>
<comment type="similarity">
    <text evidence="8">Belongs to the HSF family.</text>
</comment>
<feature type="compositionally biased region" description="Polar residues" evidence="10">
    <location>
        <begin position="388"/>
        <end position="403"/>
    </location>
</feature>
<dbReference type="Pfam" id="PF00447">
    <property type="entry name" value="HSF_DNA-bind"/>
    <property type="match status" value="1"/>
</dbReference>
<evidence type="ECO:0000256" key="1">
    <source>
        <dbReference type="ARBA" id="ARBA00004123"/>
    </source>
</evidence>